<evidence type="ECO:0000313" key="2">
    <source>
        <dbReference type="EMBL" id="GAA0373233.1"/>
    </source>
</evidence>
<protein>
    <recommendedName>
        <fullName evidence="4">Glycosyltransferase RgtA/B/C/D-like domain-containing protein</fullName>
    </recommendedName>
</protein>
<feature type="transmembrane region" description="Helical" evidence="1">
    <location>
        <begin position="73"/>
        <end position="94"/>
    </location>
</feature>
<feature type="transmembrane region" description="Helical" evidence="1">
    <location>
        <begin position="421"/>
        <end position="440"/>
    </location>
</feature>
<feature type="transmembrane region" description="Helical" evidence="1">
    <location>
        <begin position="130"/>
        <end position="148"/>
    </location>
</feature>
<name>A0ABP3HKZ9_9ACTN</name>
<evidence type="ECO:0008006" key="4">
    <source>
        <dbReference type="Google" id="ProtNLM"/>
    </source>
</evidence>
<feature type="transmembrane region" description="Helical" evidence="1">
    <location>
        <begin position="255"/>
        <end position="277"/>
    </location>
</feature>
<feature type="transmembrane region" description="Helical" evidence="1">
    <location>
        <begin position="346"/>
        <end position="368"/>
    </location>
</feature>
<feature type="transmembrane region" description="Helical" evidence="1">
    <location>
        <begin position="319"/>
        <end position="339"/>
    </location>
</feature>
<dbReference type="EMBL" id="BAAABM010000074">
    <property type="protein sequence ID" value="GAA0373233.1"/>
    <property type="molecule type" value="Genomic_DNA"/>
</dbReference>
<comment type="caution">
    <text evidence="2">The sequence shown here is derived from an EMBL/GenBank/DDBJ whole genome shotgun (WGS) entry which is preliminary data.</text>
</comment>
<keyword evidence="1" id="KW-1133">Transmembrane helix</keyword>
<feature type="transmembrane region" description="Helical" evidence="1">
    <location>
        <begin position="197"/>
        <end position="218"/>
    </location>
</feature>
<gene>
    <name evidence="2" type="ORF">GCM10010151_74190</name>
</gene>
<evidence type="ECO:0000313" key="3">
    <source>
        <dbReference type="Proteomes" id="UP001501822"/>
    </source>
</evidence>
<keyword evidence="3" id="KW-1185">Reference proteome</keyword>
<accession>A0ABP3HKZ9</accession>
<feature type="transmembrane region" description="Helical" evidence="1">
    <location>
        <begin position="289"/>
        <end position="307"/>
    </location>
</feature>
<keyword evidence="1" id="KW-0812">Transmembrane</keyword>
<reference evidence="3" key="1">
    <citation type="journal article" date="2019" name="Int. J. Syst. Evol. Microbiol.">
        <title>The Global Catalogue of Microorganisms (GCM) 10K type strain sequencing project: providing services to taxonomists for standard genome sequencing and annotation.</title>
        <authorList>
            <consortium name="The Broad Institute Genomics Platform"/>
            <consortium name="The Broad Institute Genome Sequencing Center for Infectious Disease"/>
            <person name="Wu L."/>
            <person name="Ma J."/>
        </authorList>
    </citation>
    <scope>NUCLEOTIDE SEQUENCE [LARGE SCALE GENOMIC DNA]</scope>
    <source>
        <strain evidence="3">JCM 3146</strain>
    </source>
</reference>
<sequence length="548" mass="58694">MCGGWLAQVAIRVILAALHKFPVLIPDETGYLLAARLLAGGASSDLSGRTFYQGGYSLLLCPAYWLSDDPVTIYRIALVINAVLGACLLAPAHVALRRLGLSRRRAFPLAMVTASLPSMLYYGQYALSDAVLPLAVLTWLLCVHSWVARRGQGWGIAASALAAYCCSAHTRGLIIVIAHGGLLMVLLLCRRLPRRRLVAPAAVLAAGMVAGWALNSWIRAEIYPDGALPLGPLLAGRLTTWNGWGWTLGLATGKIWYLIVSTWGLAGVGLVAAAAAAVRRSTPLATRTAAALTLVSVAGIALATSAATPDEGTVANLAYGRYLTCLAPALFLAGAACVVRATRIGVAAVVSAAAVLTAVCALVVWLHAGNRLTQAFFLSLDFPEMTVLTWSWDCLRFWWVTAAALVFLPGLALARNRRLGPVLVALVAAVNLAVVAVMIGRVTRYWADTLDKASSLDSAVLGPADRVGIDYRDMRWQIWVSLAFQVQSHLLPIDRFDSRTLPKDLTLVIVPWDPHDLPRASWPAAPPGFVPISAHWTDSGNWVAWRRL</sequence>
<keyword evidence="1" id="KW-0472">Membrane</keyword>
<dbReference type="Proteomes" id="UP001501822">
    <property type="component" value="Unassembled WGS sequence"/>
</dbReference>
<evidence type="ECO:0000256" key="1">
    <source>
        <dbReference type="SAM" id="Phobius"/>
    </source>
</evidence>
<organism evidence="2 3">
    <name type="scientific">Actinoallomurus spadix</name>
    <dbReference type="NCBI Taxonomy" id="79912"/>
    <lineage>
        <taxon>Bacteria</taxon>
        <taxon>Bacillati</taxon>
        <taxon>Actinomycetota</taxon>
        <taxon>Actinomycetes</taxon>
        <taxon>Streptosporangiales</taxon>
        <taxon>Thermomonosporaceae</taxon>
        <taxon>Actinoallomurus</taxon>
    </lineage>
</organism>
<proteinExistence type="predicted"/>
<feature type="transmembrane region" description="Helical" evidence="1">
    <location>
        <begin position="397"/>
        <end position="414"/>
    </location>
</feature>